<keyword evidence="1" id="KW-0285">Flavoprotein</keyword>
<keyword evidence="3" id="KW-0560">Oxidoreductase</keyword>
<dbReference type="InterPro" id="IPR000415">
    <property type="entry name" value="Nitroreductase-like"/>
</dbReference>
<dbReference type="InterPro" id="IPR050627">
    <property type="entry name" value="Nitroreductase/BluB"/>
</dbReference>
<feature type="domain" description="Nitroreductase" evidence="4">
    <location>
        <begin position="13"/>
        <end position="166"/>
    </location>
</feature>
<sequence length="190" mass="21166">MKPITNVHELFRHQRAIRNFTDEDVPDELVDQVLTAAIHAPSGSNTQPWHFIVIRDPSVKNAISEVYEEARATYRAPQSSAGSVRQPLSAAPVLIVACVNTPASGRAGFQTGASIYPSVQNLMLAARALGLGTVLTALHRRRKAQLHDILGIPDYIESAAIIPLGWPDREYGPNRRQPLERFVMRDRWNR</sequence>
<organism evidence="5 6">
    <name type="scientific">Candidatus Entotheonella gemina</name>
    <dbReference type="NCBI Taxonomy" id="1429439"/>
    <lineage>
        <taxon>Bacteria</taxon>
        <taxon>Pseudomonadati</taxon>
        <taxon>Nitrospinota/Tectimicrobiota group</taxon>
        <taxon>Candidatus Tectimicrobiota</taxon>
        <taxon>Candidatus Entotheonellia</taxon>
        <taxon>Candidatus Entotheonellales</taxon>
        <taxon>Candidatus Entotheonellaceae</taxon>
        <taxon>Candidatus Entotheonella</taxon>
    </lineage>
</organism>
<evidence type="ECO:0000259" key="4">
    <source>
        <dbReference type="Pfam" id="PF00881"/>
    </source>
</evidence>
<dbReference type="PANTHER" id="PTHR23026:SF90">
    <property type="entry name" value="IODOTYROSINE DEIODINASE 1"/>
    <property type="match status" value="1"/>
</dbReference>
<dbReference type="Gene3D" id="3.40.109.10">
    <property type="entry name" value="NADH Oxidase"/>
    <property type="match status" value="1"/>
</dbReference>
<dbReference type="Proteomes" id="UP000019140">
    <property type="component" value="Unassembled WGS sequence"/>
</dbReference>
<dbReference type="AlphaFoldDB" id="W4LSD7"/>
<evidence type="ECO:0000256" key="3">
    <source>
        <dbReference type="ARBA" id="ARBA00023002"/>
    </source>
</evidence>
<keyword evidence="6" id="KW-1185">Reference proteome</keyword>
<protein>
    <recommendedName>
        <fullName evidence="4">Nitroreductase domain-containing protein</fullName>
    </recommendedName>
</protein>
<dbReference type="HOGENOM" id="CLU_070764_7_2_7"/>
<name>W4LSD7_9BACT</name>
<evidence type="ECO:0000313" key="5">
    <source>
        <dbReference type="EMBL" id="ETX00317.1"/>
    </source>
</evidence>
<comment type="caution">
    <text evidence="5">The sequence shown here is derived from an EMBL/GenBank/DDBJ whole genome shotgun (WGS) entry which is preliminary data.</text>
</comment>
<keyword evidence="2" id="KW-0288">FMN</keyword>
<evidence type="ECO:0000313" key="6">
    <source>
        <dbReference type="Proteomes" id="UP000019140"/>
    </source>
</evidence>
<proteinExistence type="predicted"/>
<dbReference type="PANTHER" id="PTHR23026">
    <property type="entry name" value="NADPH NITROREDUCTASE"/>
    <property type="match status" value="1"/>
</dbReference>
<evidence type="ECO:0000256" key="1">
    <source>
        <dbReference type="ARBA" id="ARBA00022630"/>
    </source>
</evidence>
<reference evidence="5 6" key="1">
    <citation type="journal article" date="2014" name="Nature">
        <title>An environmental bacterial taxon with a large and distinct metabolic repertoire.</title>
        <authorList>
            <person name="Wilson M.C."/>
            <person name="Mori T."/>
            <person name="Ruckert C."/>
            <person name="Uria A.R."/>
            <person name="Helf M.J."/>
            <person name="Takada K."/>
            <person name="Gernert C."/>
            <person name="Steffens U.A."/>
            <person name="Heycke N."/>
            <person name="Schmitt S."/>
            <person name="Rinke C."/>
            <person name="Helfrich E.J."/>
            <person name="Brachmann A.O."/>
            <person name="Gurgui C."/>
            <person name="Wakimoto T."/>
            <person name="Kracht M."/>
            <person name="Crusemann M."/>
            <person name="Hentschel U."/>
            <person name="Abe I."/>
            <person name="Matsunaga S."/>
            <person name="Kalinowski J."/>
            <person name="Takeyama H."/>
            <person name="Piel J."/>
        </authorList>
    </citation>
    <scope>NUCLEOTIDE SEQUENCE [LARGE SCALE GENOMIC DNA]</scope>
    <source>
        <strain evidence="6">TSY2</strain>
    </source>
</reference>
<dbReference type="GO" id="GO:0016491">
    <property type="term" value="F:oxidoreductase activity"/>
    <property type="evidence" value="ECO:0007669"/>
    <property type="project" value="UniProtKB-KW"/>
</dbReference>
<evidence type="ECO:0000256" key="2">
    <source>
        <dbReference type="ARBA" id="ARBA00022643"/>
    </source>
</evidence>
<gene>
    <name evidence="5" type="ORF">ETSY2_39305</name>
</gene>
<accession>W4LSD7</accession>
<dbReference type="Pfam" id="PF00881">
    <property type="entry name" value="Nitroreductase"/>
    <property type="match status" value="1"/>
</dbReference>
<dbReference type="SUPFAM" id="SSF55469">
    <property type="entry name" value="FMN-dependent nitroreductase-like"/>
    <property type="match status" value="1"/>
</dbReference>
<dbReference type="InterPro" id="IPR029479">
    <property type="entry name" value="Nitroreductase"/>
</dbReference>
<dbReference type="EMBL" id="AZHX01001741">
    <property type="protein sequence ID" value="ETX00317.1"/>
    <property type="molecule type" value="Genomic_DNA"/>
</dbReference>